<dbReference type="Gene3D" id="3.40.640.10">
    <property type="entry name" value="Type I PLP-dependent aspartate aminotransferase-like (Major domain)"/>
    <property type="match status" value="1"/>
</dbReference>
<keyword evidence="6" id="KW-0479">Metal-binding</keyword>
<name>A0A1Q9QV45_PSEPU</name>
<proteinExistence type="inferred from homology"/>
<dbReference type="PANTHER" id="PTHR11601">
    <property type="entry name" value="CYSTEINE DESULFURYLASE FAMILY MEMBER"/>
    <property type="match status" value="1"/>
</dbReference>
<dbReference type="FunFam" id="3.40.640.10:FF:000003">
    <property type="entry name" value="Cysteine desulfurase IscS"/>
    <property type="match status" value="1"/>
</dbReference>
<comment type="catalytic activity">
    <reaction evidence="10">
        <text>(sulfur carrier)-H + L-cysteine = (sulfur carrier)-SH + L-alanine</text>
        <dbReference type="Rhea" id="RHEA:43892"/>
        <dbReference type="Rhea" id="RHEA-COMP:14737"/>
        <dbReference type="Rhea" id="RHEA-COMP:14739"/>
        <dbReference type="ChEBI" id="CHEBI:29917"/>
        <dbReference type="ChEBI" id="CHEBI:35235"/>
        <dbReference type="ChEBI" id="CHEBI:57972"/>
        <dbReference type="ChEBI" id="CHEBI:64428"/>
        <dbReference type="EC" id="2.8.1.7"/>
    </reaction>
</comment>
<evidence type="ECO:0000256" key="10">
    <source>
        <dbReference type="ARBA" id="ARBA00050776"/>
    </source>
</evidence>
<keyword evidence="4 13" id="KW-0808">Transferase</keyword>
<comment type="similarity">
    <text evidence="2">Belongs to the class-V pyridoxal-phosphate-dependent aminotransferase family. NifS/IscS subfamily.</text>
</comment>
<evidence type="ECO:0000256" key="9">
    <source>
        <dbReference type="ARBA" id="ARBA00023014"/>
    </source>
</evidence>
<keyword evidence="8" id="KW-0408">Iron</keyword>
<evidence type="ECO:0000256" key="6">
    <source>
        <dbReference type="ARBA" id="ARBA00022723"/>
    </source>
</evidence>
<dbReference type="InterPro" id="IPR015422">
    <property type="entry name" value="PyrdxlP-dep_Trfase_small"/>
</dbReference>
<dbReference type="GO" id="GO:0051537">
    <property type="term" value="F:2 iron, 2 sulfur cluster binding"/>
    <property type="evidence" value="ECO:0007669"/>
    <property type="project" value="UniProtKB-KW"/>
</dbReference>
<evidence type="ECO:0000313" key="13">
    <source>
        <dbReference type="EMBL" id="OLS58977.1"/>
    </source>
</evidence>
<organism evidence="13 14">
    <name type="scientific">Pseudomonas putida</name>
    <name type="common">Arthrobacter siderocapsulatus</name>
    <dbReference type="NCBI Taxonomy" id="303"/>
    <lineage>
        <taxon>Bacteria</taxon>
        <taxon>Pseudomonadati</taxon>
        <taxon>Pseudomonadota</taxon>
        <taxon>Gammaproteobacteria</taxon>
        <taxon>Pseudomonadales</taxon>
        <taxon>Pseudomonadaceae</taxon>
        <taxon>Pseudomonas</taxon>
    </lineage>
</organism>
<comment type="caution">
    <text evidence="13">The sequence shown here is derived from an EMBL/GenBank/DDBJ whole genome shotgun (WGS) entry which is preliminary data.</text>
</comment>
<evidence type="ECO:0000256" key="7">
    <source>
        <dbReference type="ARBA" id="ARBA00022898"/>
    </source>
</evidence>
<feature type="domain" description="Aminotransferase class V" evidence="12">
    <location>
        <begin position="7"/>
        <end position="366"/>
    </location>
</feature>
<dbReference type="InterPro" id="IPR015424">
    <property type="entry name" value="PyrdxlP-dep_Trfase"/>
</dbReference>
<evidence type="ECO:0000256" key="4">
    <source>
        <dbReference type="ARBA" id="ARBA00022679"/>
    </source>
</evidence>
<keyword evidence="9" id="KW-0411">Iron-sulfur</keyword>
<evidence type="ECO:0000256" key="1">
    <source>
        <dbReference type="ARBA" id="ARBA00001933"/>
    </source>
</evidence>
<dbReference type="OrthoDB" id="9808002at2"/>
<gene>
    <name evidence="13" type="primary">iscS_2</name>
    <name evidence="13" type="ORF">PSEMO_63380</name>
</gene>
<reference evidence="13 14" key="1">
    <citation type="submission" date="2016-10" db="EMBL/GenBank/DDBJ databases">
        <title>Genome Sequence of Pseudomonas putida GM4FR.</title>
        <authorList>
            <person name="Poehlein A."/>
            <person name="Wemheuer F."/>
            <person name="Hollensteiner J."/>
            <person name="Wemheuer B."/>
        </authorList>
    </citation>
    <scope>NUCLEOTIDE SEQUENCE [LARGE SCALE GENOMIC DNA]</scope>
    <source>
        <strain evidence="13 14">GM4FR</strain>
    </source>
</reference>
<dbReference type="GO" id="GO:0046872">
    <property type="term" value="F:metal ion binding"/>
    <property type="evidence" value="ECO:0007669"/>
    <property type="project" value="UniProtKB-KW"/>
</dbReference>
<dbReference type="RefSeq" id="WP_075806893.1">
    <property type="nucleotide sequence ID" value="NZ_MKZO01000079.1"/>
</dbReference>
<evidence type="ECO:0000256" key="11">
    <source>
        <dbReference type="RuleBase" id="RU004504"/>
    </source>
</evidence>
<dbReference type="InterPro" id="IPR000192">
    <property type="entry name" value="Aminotrans_V_dom"/>
</dbReference>
<evidence type="ECO:0000256" key="8">
    <source>
        <dbReference type="ARBA" id="ARBA00023004"/>
    </source>
</evidence>
<dbReference type="PROSITE" id="PS00595">
    <property type="entry name" value="AA_TRANSFER_CLASS_5"/>
    <property type="match status" value="1"/>
</dbReference>
<sequence>MENLPLYFDYAATTPVDERVIEVMVKCLGTAGTFGNPASSSHRYGQQAREAVELARAQVAALVGARPGQVVWTSGATESNNLALKGVAQGRRGGHIITSQIEHKAVLDTARQLQGSGFAVTYLAPDARGLITPEAVAEALRPDTFLVSLMLVNNELGTVNDVRRIGEIVRGQGALLHVDAAQAAGKLDIDLAHWAVDLASFSAHKVYGPKGIGALYVGERARPLLQAQIHGGGHEGGLRSGTLATHQIAAMGAAFALAAEVQQEELDRIRCLRERLLTKLRGVSGLVVNGSLEQSIPHTLSLTFSGDAPDLSELARTLAFSSTSACNSGSSAPSHVLLALGHDAHLAGRTIRLSLGRFTRVSDVDQAVASLHAALHPAPFWGVARG</sequence>
<dbReference type="InterPro" id="IPR020578">
    <property type="entry name" value="Aminotrans_V_PyrdxlP_BS"/>
</dbReference>
<dbReference type="Proteomes" id="UP000186736">
    <property type="component" value="Unassembled WGS sequence"/>
</dbReference>
<comment type="cofactor">
    <cofactor evidence="1 11">
        <name>pyridoxal 5'-phosphate</name>
        <dbReference type="ChEBI" id="CHEBI:597326"/>
    </cofactor>
</comment>
<dbReference type="InterPro" id="IPR015421">
    <property type="entry name" value="PyrdxlP-dep_Trfase_major"/>
</dbReference>
<evidence type="ECO:0000313" key="14">
    <source>
        <dbReference type="Proteomes" id="UP000186736"/>
    </source>
</evidence>
<dbReference type="GO" id="GO:0031071">
    <property type="term" value="F:cysteine desulfurase activity"/>
    <property type="evidence" value="ECO:0007669"/>
    <property type="project" value="UniProtKB-EC"/>
</dbReference>
<dbReference type="AlphaFoldDB" id="A0A1Q9QV45"/>
<dbReference type="EMBL" id="MKZO01000079">
    <property type="protein sequence ID" value="OLS58977.1"/>
    <property type="molecule type" value="Genomic_DNA"/>
</dbReference>
<dbReference type="EC" id="2.8.1.7" evidence="3"/>
<evidence type="ECO:0000256" key="3">
    <source>
        <dbReference type="ARBA" id="ARBA00012239"/>
    </source>
</evidence>
<evidence type="ECO:0000259" key="12">
    <source>
        <dbReference type="Pfam" id="PF00266"/>
    </source>
</evidence>
<dbReference type="SUPFAM" id="SSF53383">
    <property type="entry name" value="PLP-dependent transferases"/>
    <property type="match status" value="1"/>
</dbReference>
<evidence type="ECO:0000256" key="5">
    <source>
        <dbReference type="ARBA" id="ARBA00022714"/>
    </source>
</evidence>
<dbReference type="Gene3D" id="3.90.1150.10">
    <property type="entry name" value="Aspartate Aminotransferase, domain 1"/>
    <property type="match status" value="1"/>
</dbReference>
<dbReference type="PANTHER" id="PTHR11601:SF34">
    <property type="entry name" value="CYSTEINE DESULFURASE"/>
    <property type="match status" value="1"/>
</dbReference>
<keyword evidence="7" id="KW-0663">Pyridoxal phosphate</keyword>
<dbReference type="InterPro" id="IPR016454">
    <property type="entry name" value="Cysteine_dSase"/>
</dbReference>
<dbReference type="Pfam" id="PF00266">
    <property type="entry name" value="Aminotran_5"/>
    <property type="match status" value="1"/>
</dbReference>
<dbReference type="PIRSF" id="PIRSF005572">
    <property type="entry name" value="NifS"/>
    <property type="match status" value="1"/>
</dbReference>
<keyword evidence="5" id="KW-0001">2Fe-2S</keyword>
<accession>A0A1Q9QV45</accession>
<evidence type="ECO:0000256" key="2">
    <source>
        <dbReference type="ARBA" id="ARBA00006490"/>
    </source>
</evidence>
<protein>
    <recommendedName>
        <fullName evidence="3">cysteine desulfurase</fullName>
        <ecNumber evidence="3">2.8.1.7</ecNumber>
    </recommendedName>
</protein>